<organism evidence="1 2">
    <name type="scientific">Russula ochroleuca</name>
    <dbReference type="NCBI Taxonomy" id="152965"/>
    <lineage>
        <taxon>Eukaryota</taxon>
        <taxon>Fungi</taxon>
        <taxon>Dikarya</taxon>
        <taxon>Basidiomycota</taxon>
        <taxon>Agaricomycotina</taxon>
        <taxon>Agaricomycetes</taxon>
        <taxon>Russulales</taxon>
        <taxon>Russulaceae</taxon>
        <taxon>Russula</taxon>
    </lineage>
</organism>
<protein>
    <submittedName>
        <fullName evidence="1">Uncharacterized protein</fullName>
    </submittedName>
</protein>
<reference evidence="1" key="1">
    <citation type="submission" date="2019-10" db="EMBL/GenBank/DDBJ databases">
        <authorList>
            <consortium name="DOE Joint Genome Institute"/>
            <person name="Kuo A."/>
            <person name="Miyauchi S."/>
            <person name="Kiss E."/>
            <person name="Drula E."/>
            <person name="Kohler A."/>
            <person name="Sanchez-Garcia M."/>
            <person name="Andreopoulos B."/>
            <person name="Barry K.W."/>
            <person name="Bonito G."/>
            <person name="Buee M."/>
            <person name="Carver A."/>
            <person name="Chen C."/>
            <person name="Cichocki N."/>
            <person name="Clum A."/>
            <person name="Culley D."/>
            <person name="Crous P.W."/>
            <person name="Fauchery L."/>
            <person name="Girlanda M."/>
            <person name="Hayes R."/>
            <person name="Keri Z."/>
            <person name="LaButti K."/>
            <person name="Lipzen A."/>
            <person name="Lombard V."/>
            <person name="Magnuson J."/>
            <person name="Maillard F."/>
            <person name="Morin E."/>
            <person name="Murat C."/>
            <person name="Nolan M."/>
            <person name="Ohm R."/>
            <person name="Pangilinan J."/>
            <person name="Pereira M."/>
            <person name="Perotto S."/>
            <person name="Peter M."/>
            <person name="Riley R."/>
            <person name="Sitrit Y."/>
            <person name="Stielow B."/>
            <person name="Szollosi G."/>
            <person name="Zifcakova L."/>
            <person name="Stursova M."/>
            <person name="Spatafora J.W."/>
            <person name="Tedersoo L."/>
            <person name="Vaario L.-M."/>
            <person name="Yamada A."/>
            <person name="Yan M."/>
            <person name="Wang P."/>
            <person name="Xu J."/>
            <person name="Bruns T."/>
            <person name="Baldrian P."/>
            <person name="Vilgalys R."/>
            <person name="Henrissat B."/>
            <person name="Grigoriev I.V."/>
            <person name="Hibbett D."/>
            <person name="Nagy L.G."/>
            <person name="Martin F.M."/>
        </authorList>
    </citation>
    <scope>NUCLEOTIDE SEQUENCE</scope>
    <source>
        <strain evidence="1">Prilba</strain>
    </source>
</reference>
<evidence type="ECO:0000313" key="1">
    <source>
        <dbReference type="EMBL" id="KAF8471587.1"/>
    </source>
</evidence>
<reference evidence="1" key="2">
    <citation type="journal article" date="2020" name="Nat. Commun.">
        <title>Large-scale genome sequencing of mycorrhizal fungi provides insights into the early evolution of symbiotic traits.</title>
        <authorList>
            <person name="Miyauchi S."/>
            <person name="Kiss E."/>
            <person name="Kuo A."/>
            <person name="Drula E."/>
            <person name="Kohler A."/>
            <person name="Sanchez-Garcia M."/>
            <person name="Morin E."/>
            <person name="Andreopoulos B."/>
            <person name="Barry K.W."/>
            <person name="Bonito G."/>
            <person name="Buee M."/>
            <person name="Carver A."/>
            <person name="Chen C."/>
            <person name="Cichocki N."/>
            <person name="Clum A."/>
            <person name="Culley D."/>
            <person name="Crous P.W."/>
            <person name="Fauchery L."/>
            <person name="Girlanda M."/>
            <person name="Hayes R.D."/>
            <person name="Keri Z."/>
            <person name="LaButti K."/>
            <person name="Lipzen A."/>
            <person name="Lombard V."/>
            <person name="Magnuson J."/>
            <person name="Maillard F."/>
            <person name="Murat C."/>
            <person name="Nolan M."/>
            <person name="Ohm R.A."/>
            <person name="Pangilinan J."/>
            <person name="Pereira M.F."/>
            <person name="Perotto S."/>
            <person name="Peter M."/>
            <person name="Pfister S."/>
            <person name="Riley R."/>
            <person name="Sitrit Y."/>
            <person name="Stielow J.B."/>
            <person name="Szollosi G."/>
            <person name="Zifcakova L."/>
            <person name="Stursova M."/>
            <person name="Spatafora J.W."/>
            <person name="Tedersoo L."/>
            <person name="Vaario L.M."/>
            <person name="Yamada A."/>
            <person name="Yan M."/>
            <person name="Wang P."/>
            <person name="Xu J."/>
            <person name="Bruns T."/>
            <person name="Baldrian P."/>
            <person name="Vilgalys R."/>
            <person name="Dunand C."/>
            <person name="Henrissat B."/>
            <person name="Grigoriev I.V."/>
            <person name="Hibbett D."/>
            <person name="Nagy L.G."/>
            <person name="Martin F.M."/>
        </authorList>
    </citation>
    <scope>NUCLEOTIDE SEQUENCE</scope>
    <source>
        <strain evidence="1">Prilba</strain>
    </source>
</reference>
<proteinExistence type="predicted"/>
<dbReference type="EMBL" id="WHVB01000022">
    <property type="protein sequence ID" value="KAF8471587.1"/>
    <property type="molecule type" value="Genomic_DNA"/>
</dbReference>
<keyword evidence="2" id="KW-1185">Reference proteome</keyword>
<dbReference type="AlphaFoldDB" id="A0A9P5MMQ8"/>
<comment type="caution">
    <text evidence="1">The sequence shown here is derived from an EMBL/GenBank/DDBJ whole genome shotgun (WGS) entry which is preliminary data.</text>
</comment>
<sequence>MASGSNNRTEPHPVLVQVLGYKYKKLWHSVEVGAASSAQPQPEIMVNFTPKCQFDERLVFDKRKGHWEGVQLGVTMGYNNNWRKGECVTLKLDGMTDDDQYSRSW</sequence>
<evidence type="ECO:0000313" key="2">
    <source>
        <dbReference type="Proteomes" id="UP000759537"/>
    </source>
</evidence>
<dbReference type="Proteomes" id="UP000759537">
    <property type="component" value="Unassembled WGS sequence"/>
</dbReference>
<accession>A0A9P5MMQ8</accession>
<name>A0A9P5MMQ8_9AGAM</name>
<gene>
    <name evidence="1" type="ORF">DFH94DRAFT_847281</name>
</gene>